<dbReference type="InterPro" id="IPR044822">
    <property type="entry name" value="Myb_DNA-bind_4"/>
</dbReference>
<dbReference type="OrthoDB" id="2019351at2759"/>
<feature type="domain" description="Myb/SANT-like DNA-binding" evidence="2">
    <location>
        <begin position="86"/>
        <end position="179"/>
    </location>
</feature>
<evidence type="ECO:0000313" key="4">
    <source>
        <dbReference type="Proteomes" id="UP000054558"/>
    </source>
</evidence>
<dbReference type="OMA" id="DELGHNG"/>
<sequence>MEGAGLAGDAAIPMAADPATPIVDVGATTIAESSNAVAAKGSQVADDKVMEGAAPRRVEISEEQREKIVSLAKEAEEKGLAGSSDLWPYVQTMLLIEIWGQIFVAHNHVNLKARHWKAVLEELNKQVQLSIPGAKIYSLQQAQDRIELLKRNHKKEAEKKTATGGVASKWAFFHAMNDILGTSSKVTGVPGAFTGQRAVPVEAAKGSLTGEAQGKEGTIDLESSAKQTIDLEVETQDLQGTNAKPPAKRRRSEDQPAQVAEEGGTPGADLPASAKRAASLSTGKKSKETEMGGDVQEGESAGPVKKERGGDEDKQSRKVSKSGVKGQFTRASGNRAGASPGTAAAKALMGGLKECVTAAEMGCVVDSARRNAADVPEEVVHSAHTLEEQ</sequence>
<dbReference type="Proteomes" id="UP000054558">
    <property type="component" value="Unassembled WGS sequence"/>
</dbReference>
<gene>
    <name evidence="3" type="ORF">KFL_006620010</name>
</gene>
<evidence type="ECO:0000256" key="1">
    <source>
        <dbReference type="SAM" id="MobiDB-lite"/>
    </source>
</evidence>
<dbReference type="InterPro" id="IPR044823">
    <property type="entry name" value="ASIL1/2-like"/>
</dbReference>
<feature type="compositionally biased region" description="Basic and acidic residues" evidence="1">
    <location>
        <begin position="304"/>
        <end position="316"/>
    </location>
</feature>
<proteinExistence type="predicted"/>
<evidence type="ECO:0000313" key="3">
    <source>
        <dbReference type="EMBL" id="GAQ90606.1"/>
    </source>
</evidence>
<reference evidence="3 4" key="1">
    <citation type="journal article" date="2014" name="Nat. Commun.">
        <title>Klebsormidium flaccidum genome reveals primary factors for plant terrestrial adaptation.</title>
        <authorList>
            <person name="Hori K."/>
            <person name="Maruyama F."/>
            <person name="Fujisawa T."/>
            <person name="Togashi T."/>
            <person name="Yamamoto N."/>
            <person name="Seo M."/>
            <person name="Sato S."/>
            <person name="Yamada T."/>
            <person name="Mori H."/>
            <person name="Tajima N."/>
            <person name="Moriyama T."/>
            <person name="Ikeuchi M."/>
            <person name="Watanabe M."/>
            <person name="Wada H."/>
            <person name="Kobayashi K."/>
            <person name="Saito M."/>
            <person name="Masuda T."/>
            <person name="Sasaki-Sekimoto Y."/>
            <person name="Mashiguchi K."/>
            <person name="Awai K."/>
            <person name="Shimojima M."/>
            <person name="Masuda S."/>
            <person name="Iwai M."/>
            <person name="Nobusawa T."/>
            <person name="Narise T."/>
            <person name="Kondo S."/>
            <person name="Saito H."/>
            <person name="Sato R."/>
            <person name="Murakawa M."/>
            <person name="Ihara Y."/>
            <person name="Oshima-Yamada Y."/>
            <person name="Ohtaka K."/>
            <person name="Satoh M."/>
            <person name="Sonobe K."/>
            <person name="Ishii M."/>
            <person name="Ohtani R."/>
            <person name="Kanamori-Sato M."/>
            <person name="Honoki R."/>
            <person name="Miyazaki D."/>
            <person name="Mochizuki H."/>
            <person name="Umetsu J."/>
            <person name="Higashi K."/>
            <person name="Shibata D."/>
            <person name="Kamiya Y."/>
            <person name="Sato N."/>
            <person name="Nakamura Y."/>
            <person name="Tabata S."/>
            <person name="Ida S."/>
            <person name="Kurokawa K."/>
            <person name="Ohta H."/>
        </authorList>
    </citation>
    <scope>NUCLEOTIDE SEQUENCE [LARGE SCALE GENOMIC DNA]</scope>
    <source>
        <strain evidence="3 4">NIES-2285</strain>
    </source>
</reference>
<accession>A0A1Y1IP98</accession>
<protein>
    <recommendedName>
        <fullName evidence="2">Myb/SANT-like DNA-binding domain-containing protein</fullName>
    </recommendedName>
</protein>
<dbReference type="Pfam" id="PF13837">
    <property type="entry name" value="Myb_DNA-bind_4"/>
    <property type="match status" value="1"/>
</dbReference>
<name>A0A1Y1IP98_KLENI</name>
<dbReference type="AlphaFoldDB" id="A0A1Y1IP98"/>
<dbReference type="PANTHER" id="PTHR31307:SF4">
    <property type="entry name" value="TRIHELIX TRANSCRIPTION FACTOR ASIL2"/>
    <property type="match status" value="1"/>
</dbReference>
<organism evidence="3 4">
    <name type="scientific">Klebsormidium nitens</name>
    <name type="common">Green alga</name>
    <name type="synonym">Ulothrix nitens</name>
    <dbReference type="NCBI Taxonomy" id="105231"/>
    <lineage>
        <taxon>Eukaryota</taxon>
        <taxon>Viridiplantae</taxon>
        <taxon>Streptophyta</taxon>
        <taxon>Klebsormidiophyceae</taxon>
        <taxon>Klebsormidiales</taxon>
        <taxon>Klebsormidiaceae</taxon>
        <taxon>Klebsormidium</taxon>
    </lineage>
</organism>
<evidence type="ECO:0000259" key="2">
    <source>
        <dbReference type="Pfam" id="PF13837"/>
    </source>
</evidence>
<feature type="region of interest" description="Disordered" evidence="1">
    <location>
        <begin position="232"/>
        <end position="342"/>
    </location>
</feature>
<dbReference type="EMBL" id="DF237611">
    <property type="protein sequence ID" value="GAQ90606.1"/>
    <property type="molecule type" value="Genomic_DNA"/>
</dbReference>
<dbReference type="PANTHER" id="PTHR31307">
    <property type="entry name" value="TRIHELIX TRANSCRIPTION FACTOR ASIL2"/>
    <property type="match status" value="1"/>
</dbReference>
<keyword evidence="4" id="KW-1185">Reference proteome</keyword>